<dbReference type="NCBIfam" id="TIGR01439">
    <property type="entry name" value="lp_hng_hel_AbrB"/>
    <property type="match status" value="1"/>
</dbReference>
<name>A0A9D1E6X6_9FIRM</name>
<evidence type="ECO:0000259" key="2">
    <source>
        <dbReference type="PROSITE" id="PS51740"/>
    </source>
</evidence>
<reference evidence="3" key="2">
    <citation type="journal article" date="2021" name="PeerJ">
        <title>Extensive microbial diversity within the chicken gut microbiome revealed by metagenomics and culture.</title>
        <authorList>
            <person name="Gilroy R."/>
            <person name="Ravi A."/>
            <person name="Getino M."/>
            <person name="Pursley I."/>
            <person name="Horton D.L."/>
            <person name="Alikhan N.F."/>
            <person name="Baker D."/>
            <person name="Gharbi K."/>
            <person name="Hall N."/>
            <person name="Watson M."/>
            <person name="Adriaenssens E.M."/>
            <person name="Foster-Nyarko E."/>
            <person name="Jarju S."/>
            <person name="Secka A."/>
            <person name="Antonio M."/>
            <person name="Oren A."/>
            <person name="Chaudhuri R.R."/>
            <person name="La Ragione R."/>
            <person name="Hildebrand F."/>
            <person name="Pallen M.J."/>
        </authorList>
    </citation>
    <scope>NUCLEOTIDE SEQUENCE</scope>
    <source>
        <strain evidence="3">ChiW16-3235</strain>
    </source>
</reference>
<dbReference type="Gene3D" id="3.30.450.40">
    <property type="match status" value="1"/>
</dbReference>
<evidence type="ECO:0000313" key="4">
    <source>
        <dbReference type="Proteomes" id="UP000823913"/>
    </source>
</evidence>
<dbReference type="PANTHER" id="PTHR36432">
    <property type="match status" value="1"/>
</dbReference>
<keyword evidence="1 3" id="KW-0238">DNA-binding</keyword>
<dbReference type="Proteomes" id="UP000823913">
    <property type="component" value="Unassembled WGS sequence"/>
</dbReference>
<dbReference type="SUPFAM" id="SSF89447">
    <property type="entry name" value="AbrB/MazE/MraZ-like"/>
    <property type="match status" value="1"/>
</dbReference>
<dbReference type="Pfam" id="PF15714">
    <property type="entry name" value="SpoVT_C"/>
    <property type="match status" value="1"/>
</dbReference>
<dbReference type="GO" id="GO:0003677">
    <property type="term" value="F:DNA binding"/>
    <property type="evidence" value="ECO:0007669"/>
    <property type="project" value="UniProtKB-UniRule"/>
</dbReference>
<dbReference type="AlphaFoldDB" id="A0A9D1E6X6"/>
<dbReference type="InterPro" id="IPR037914">
    <property type="entry name" value="SpoVT-AbrB_sf"/>
</dbReference>
<organism evidence="3 4">
    <name type="scientific">Candidatus Coproplasma avicola</name>
    <dbReference type="NCBI Taxonomy" id="2840744"/>
    <lineage>
        <taxon>Bacteria</taxon>
        <taxon>Bacillati</taxon>
        <taxon>Bacillota</taxon>
        <taxon>Clostridia</taxon>
        <taxon>Eubacteriales</taxon>
        <taxon>Candidatus Coproplasma</taxon>
    </lineage>
</organism>
<gene>
    <name evidence="3" type="ORF">IAB94_05420</name>
</gene>
<reference evidence="3" key="1">
    <citation type="submission" date="2020-10" db="EMBL/GenBank/DDBJ databases">
        <authorList>
            <person name="Gilroy R."/>
        </authorList>
    </citation>
    <scope>NUCLEOTIDE SEQUENCE</scope>
    <source>
        <strain evidence="3">ChiW16-3235</strain>
    </source>
</reference>
<dbReference type="PROSITE" id="PS51740">
    <property type="entry name" value="SPOVT_ABRB"/>
    <property type="match status" value="1"/>
</dbReference>
<evidence type="ECO:0000256" key="1">
    <source>
        <dbReference type="PROSITE-ProRule" id="PRU01076"/>
    </source>
</evidence>
<dbReference type="PANTHER" id="PTHR36432:SF1">
    <property type="entry name" value="STAGE V SPORULATION PROTEIN T"/>
    <property type="match status" value="1"/>
</dbReference>
<dbReference type="Pfam" id="PF04014">
    <property type="entry name" value="MazE_antitoxin"/>
    <property type="match status" value="1"/>
</dbReference>
<dbReference type="SMART" id="SM00966">
    <property type="entry name" value="SpoVT_AbrB"/>
    <property type="match status" value="1"/>
</dbReference>
<accession>A0A9D1E6X6</accession>
<comment type="caution">
    <text evidence="3">The sequence shown here is derived from an EMBL/GenBank/DDBJ whole genome shotgun (WGS) entry which is preliminary data.</text>
</comment>
<dbReference type="InterPro" id="IPR029016">
    <property type="entry name" value="GAF-like_dom_sf"/>
</dbReference>
<protein>
    <submittedName>
        <fullName evidence="3">AbrB/MazE/SpoVT family DNA-binding domain-containing protein</fullName>
    </submittedName>
</protein>
<evidence type="ECO:0000313" key="3">
    <source>
        <dbReference type="EMBL" id="HIR67466.1"/>
    </source>
</evidence>
<feature type="domain" description="SpoVT-AbrB" evidence="2">
    <location>
        <begin position="5"/>
        <end position="50"/>
    </location>
</feature>
<dbReference type="EMBL" id="DVHK01000111">
    <property type="protein sequence ID" value="HIR67466.1"/>
    <property type="molecule type" value="Genomic_DNA"/>
</dbReference>
<dbReference type="InterPro" id="IPR007159">
    <property type="entry name" value="SpoVT-AbrB_dom"/>
</dbReference>
<dbReference type="Gene3D" id="2.10.260.10">
    <property type="match status" value="1"/>
</dbReference>
<sequence>MKATGIVRRIDELGRVVIPKEIRSTLRLKSGDPLEIFTDRDELMLKKYSPIASLGQFSCGTAKSLSDLSGHLAVICDTDEVICASGSGKRDVAGKTISKQLDEILKNRKSYVANLSDGGDVVPVTDGEDKSVTAQVIVPIVSGGDCLGAVALLSFEQGAKIEQGACKLAQLSATILANQFE</sequence>
<dbReference type="InterPro" id="IPR052731">
    <property type="entry name" value="B_subtilis_Trans_State_Reg"/>
</dbReference>
<proteinExistence type="predicted"/>